<dbReference type="RefSeq" id="WP_168975775.1">
    <property type="nucleotide sequence ID" value="NZ_CAMJCG010000044.1"/>
</dbReference>
<reference evidence="1 2" key="1">
    <citation type="submission" date="2020-04" db="EMBL/GenBank/DDBJ databases">
        <authorList>
            <person name="Hitch T.C.A."/>
            <person name="Wylensek D."/>
            <person name="Clavel T."/>
        </authorList>
    </citation>
    <scope>NUCLEOTIDE SEQUENCE [LARGE SCALE GENOMIC DNA]</scope>
    <source>
        <strain evidence="1 2">WB01_D5_05</strain>
    </source>
</reference>
<organism evidence="1 2">
    <name type="scientific">Aneurinibacillus aneurinilyticus</name>
    <name type="common">Bacillus aneurinolyticus</name>
    <dbReference type="NCBI Taxonomy" id="1391"/>
    <lineage>
        <taxon>Bacteria</taxon>
        <taxon>Bacillati</taxon>
        <taxon>Bacillota</taxon>
        <taxon>Bacilli</taxon>
        <taxon>Bacillales</taxon>
        <taxon>Paenibacillaceae</taxon>
        <taxon>Aneurinibacillus group</taxon>
        <taxon>Aneurinibacillus</taxon>
    </lineage>
</organism>
<dbReference type="Proteomes" id="UP000561326">
    <property type="component" value="Unassembled WGS sequence"/>
</dbReference>
<proteinExistence type="predicted"/>
<protein>
    <submittedName>
        <fullName evidence="1">Uncharacterized protein</fullName>
    </submittedName>
</protein>
<dbReference type="EMBL" id="JABAGO010000034">
    <property type="protein sequence ID" value="NME99803.1"/>
    <property type="molecule type" value="Genomic_DNA"/>
</dbReference>
<evidence type="ECO:0000313" key="2">
    <source>
        <dbReference type="Proteomes" id="UP000561326"/>
    </source>
</evidence>
<gene>
    <name evidence="1" type="ORF">HF838_16330</name>
</gene>
<accession>A0A848CVM9</accession>
<comment type="caution">
    <text evidence="1">The sequence shown here is derived from an EMBL/GenBank/DDBJ whole genome shotgun (WGS) entry which is preliminary data.</text>
</comment>
<evidence type="ECO:0000313" key="1">
    <source>
        <dbReference type="EMBL" id="NME99803.1"/>
    </source>
</evidence>
<dbReference type="AlphaFoldDB" id="A0A848CVM9"/>
<sequence length="112" mass="12833">MEKTLHLILDKLQSLESGQKQINQRLDLLESGQKELQQITKAILDCQEETDARLEALSSDIQSVYGEVKEIKDTMATKKELIQSEERLDAQTLLIGKAQERIEILALRQKKQ</sequence>
<name>A0A848CVM9_ANEAE</name>